<dbReference type="Proteomes" id="UP000295164">
    <property type="component" value="Unassembled WGS sequence"/>
</dbReference>
<dbReference type="PANTHER" id="PTHR43451:SF1">
    <property type="entry name" value="ACETYLTRANSFERASE"/>
    <property type="match status" value="1"/>
</dbReference>
<reference evidence="2 3" key="1">
    <citation type="submission" date="2019-03" db="EMBL/GenBank/DDBJ databases">
        <authorList>
            <person name="Kim M.K.M."/>
        </authorList>
    </citation>
    <scope>NUCLEOTIDE SEQUENCE [LARGE SCALE GENOMIC DNA]</scope>
    <source>
        <strain evidence="2 3">17J68-15</strain>
    </source>
</reference>
<dbReference type="Pfam" id="PF13673">
    <property type="entry name" value="Acetyltransf_10"/>
    <property type="match status" value="1"/>
</dbReference>
<sequence length="158" mass="17457">MSVVHCIRRATAADATALGALYRDTITSVNSRDYSAEQVAVWAGRSQRTESLLQRIESQYFLVAEEDGQPTGFGSITAGGFLDMLFVHKDHQGKGIANALVDMLESYAVRHDALLLTAEVSITARPFFEKKGFEIVQEQQVAIDGVPLTNFKMRKFLS</sequence>
<dbReference type="SUPFAM" id="SSF55729">
    <property type="entry name" value="Acyl-CoA N-acyltransferases (Nat)"/>
    <property type="match status" value="1"/>
</dbReference>
<dbReference type="AlphaFoldDB" id="A0A4R4E4C7"/>
<feature type="domain" description="N-acetyltransferase" evidence="1">
    <location>
        <begin position="5"/>
        <end position="158"/>
    </location>
</feature>
<gene>
    <name evidence="2" type="ORF">E0486_02120</name>
</gene>
<dbReference type="GO" id="GO:0016747">
    <property type="term" value="F:acyltransferase activity, transferring groups other than amino-acyl groups"/>
    <property type="evidence" value="ECO:0007669"/>
    <property type="project" value="InterPro"/>
</dbReference>
<dbReference type="OrthoDB" id="424368at2"/>
<proteinExistence type="predicted"/>
<dbReference type="InterPro" id="IPR016181">
    <property type="entry name" value="Acyl_CoA_acyltransferase"/>
</dbReference>
<evidence type="ECO:0000313" key="3">
    <source>
        <dbReference type="Proteomes" id="UP000295164"/>
    </source>
</evidence>
<evidence type="ECO:0000313" key="2">
    <source>
        <dbReference type="EMBL" id="TCZ74444.1"/>
    </source>
</evidence>
<evidence type="ECO:0000259" key="1">
    <source>
        <dbReference type="PROSITE" id="PS51186"/>
    </source>
</evidence>
<keyword evidence="3" id="KW-1185">Reference proteome</keyword>
<dbReference type="InterPro" id="IPR052564">
    <property type="entry name" value="N-acetyltrans/Recomb-assoc"/>
</dbReference>
<dbReference type="EMBL" id="SKFH01000002">
    <property type="protein sequence ID" value="TCZ74444.1"/>
    <property type="molecule type" value="Genomic_DNA"/>
</dbReference>
<dbReference type="PANTHER" id="PTHR43451">
    <property type="entry name" value="ACETYLTRANSFERASE (GNAT) FAMILY PROTEIN"/>
    <property type="match status" value="1"/>
</dbReference>
<comment type="caution">
    <text evidence="2">The sequence shown here is derived from an EMBL/GenBank/DDBJ whole genome shotgun (WGS) entry which is preliminary data.</text>
</comment>
<keyword evidence="2" id="KW-0808">Transferase</keyword>
<accession>A0A4R4E4C7</accession>
<name>A0A4R4E4C7_9BACT</name>
<dbReference type="InterPro" id="IPR000182">
    <property type="entry name" value="GNAT_dom"/>
</dbReference>
<dbReference type="Gene3D" id="3.40.630.30">
    <property type="match status" value="1"/>
</dbReference>
<dbReference type="RefSeq" id="WP_131850490.1">
    <property type="nucleotide sequence ID" value="NZ_SKFH01000002.1"/>
</dbReference>
<dbReference type="PROSITE" id="PS51186">
    <property type="entry name" value="GNAT"/>
    <property type="match status" value="1"/>
</dbReference>
<organism evidence="2 3">
    <name type="scientific">Flaviaesturariibacter aridisoli</name>
    <dbReference type="NCBI Taxonomy" id="2545761"/>
    <lineage>
        <taxon>Bacteria</taxon>
        <taxon>Pseudomonadati</taxon>
        <taxon>Bacteroidota</taxon>
        <taxon>Chitinophagia</taxon>
        <taxon>Chitinophagales</taxon>
        <taxon>Chitinophagaceae</taxon>
        <taxon>Flaviaestuariibacter</taxon>
    </lineage>
</organism>
<protein>
    <submittedName>
        <fullName evidence="2">GNAT family N-acetyltransferase</fullName>
    </submittedName>
</protein>
<dbReference type="CDD" id="cd04301">
    <property type="entry name" value="NAT_SF"/>
    <property type="match status" value="1"/>
</dbReference>